<dbReference type="AlphaFoldDB" id="A0A5K7S5K3"/>
<reference evidence="8" key="1">
    <citation type="journal article" date="2020" name="Int. J. Syst. Evol. Microbiol.">
        <title>Aquipluma nitroreducens gen. nov. sp. nov., a novel facultatively anaerobic bacterium isolated from a freshwater lake.</title>
        <authorList>
            <person name="Watanabe M."/>
            <person name="Kojima H."/>
            <person name="Fukui M."/>
        </authorList>
    </citation>
    <scope>NUCLEOTIDE SEQUENCE</scope>
    <source>
        <strain evidence="8">MeG22</strain>
    </source>
</reference>
<gene>
    <name evidence="8" type="ORF">AQPE_0988</name>
</gene>
<dbReference type="PANTHER" id="PTHR22726">
    <property type="entry name" value="METALLOENDOPEPTIDASE OMA1"/>
    <property type="match status" value="1"/>
</dbReference>
<dbReference type="CDD" id="cd07332">
    <property type="entry name" value="M48C_Oma1_like"/>
    <property type="match status" value="1"/>
</dbReference>
<accession>A0A5K7S5K3</accession>
<dbReference type="Pfam" id="PF01435">
    <property type="entry name" value="Peptidase_M48"/>
    <property type="match status" value="1"/>
</dbReference>
<proteinExistence type="inferred from homology"/>
<keyword evidence="9" id="KW-1185">Reference proteome</keyword>
<evidence type="ECO:0000256" key="2">
    <source>
        <dbReference type="ARBA" id="ARBA00022723"/>
    </source>
</evidence>
<dbReference type="PANTHER" id="PTHR22726:SF1">
    <property type="entry name" value="METALLOENDOPEPTIDASE OMA1, MITOCHONDRIAL"/>
    <property type="match status" value="1"/>
</dbReference>
<sequence length="271" mass="30689">MQSLMKKILLELVLTVAVIVAVWFGLSQVDWMKLFNIRQNTQNTEEKIGDLFWKMLKNSETEITSDSIVAPIDSMLTRICKANSIDRKKIKLHLLRKDEINAFASPGNHLVVYSGLITACENEAELYGVIGHELAHMEKNHVMNKLLKEVGLSVLISMSSGNGNSEAIKSAIQKISSSVYDRKLETEADLTAVDYLEKTGINPEPFASFLYRLADVTKNLPTQIYWISSHPESKERAEKIIERIKGKDFPKTEVEDSLTFDRLKEKMKEGL</sequence>
<keyword evidence="1 6" id="KW-0645">Protease</keyword>
<feature type="domain" description="Peptidase M48" evidence="7">
    <location>
        <begin position="73"/>
        <end position="242"/>
    </location>
</feature>
<organism evidence="8 9">
    <name type="scientific">Aquipluma nitroreducens</name>
    <dbReference type="NCBI Taxonomy" id="2010828"/>
    <lineage>
        <taxon>Bacteria</taxon>
        <taxon>Pseudomonadati</taxon>
        <taxon>Bacteroidota</taxon>
        <taxon>Bacteroidia</taxon>
        <taxon>Marinilabiliales</taxon>
        <taxon>Prolixibacteraceae</taxon>
        <taxon>Aquipluma</taxon>
    </lineage>
</organism>
<evidence type="ECO:0000313" key="9">
    <source>
        <dbReference type="Proteomes" id="UP001193389"/>
    </source>
</evidence>
<evidence type="ECO:0000256" key="1">
    <source>
        <dbReference type="ARBA" id="ARBA00022670"/>
    </source>
</evidence>
<comment type="cofactor">
    <cofactor evidence="6">
        <name>Zn(2+)</name>
        <dbReference type="ChEBI" id="CHEBI:29105"/>
    </cofactor>
    <text evidence="6">Binds 1 zinc ion per subunit.</text>
</comment>
<dbReference type="Gene3D" id="3.30.2010.10">
    <property type="entry name" value="Metalloproteases ('zincins'), catalytic domain"/>
    <property type="match status" value="1"/>
</dbReference>
<keyword evidence="3 6" id="KW-0378">Hydrolase</keyword>
<keyword evidence="5 6" id="KW-0482">Metalloprotease</keyword>
<evidence type="ECO:0000256" key="6">
    <source>
        <dbReference type="RuleBase" id="RU003983"/>
    </source>
</evidence>
<protein>
    <submittedName>
        <fullName evidence="8">Zn-dependent protease with chaperone function PA4632</fullName>
    </submittedName>
</protein>
<dbReference type="InterPro" id="IPR051156">
    <property type="entry name" value="Mito/Outer_Membr_Metalloprot"/>
</dbReference>
<evidence type="ECO:0000256" key="3">
    <source>
        <dbReference type="ARBA" id="ARBA00022801"/>
    </source>
</evidence>
<dbReference type="GO" id="GO:0016020">
    <property type="term" value="C:membrane"/>
    <property type="evidence" value="ECO:0007669"/>
    <property type="project" value="TreeGrafter"/>
</dbReference>
<evidence type="ECO:0000256" key="5">
    <source>
        <dbReference type="ARBA" id="ARBA00023049"/>
    </source>
</evidence>
<dbReference type="InterPro" id="IPR001915">
    <property type="entry name" value="Peptidase_M48"/>
</dbReference>
<dbReference type="GO" id="GO:0004222">
    <property type="term" value="F:metalloendopeptidase activity"/>
    <property type="evidence" value="ECO:0007669"/>
    <property type="project" value="InterPro"/>
</dbReference>
<dbReference type="GO" id="GO:0046872">
    <property type="term" value="F:metal ion binding"/>
    <property type="evidence" value="ECO:0007669"/>
    <property type="project" value="UniProtKB-KW"/>
</dbReference>
<keyword evidence="4 6" id="KW-0862">Zinc</keyword>
<evidence type="ECO:0000259" key="7">
    <source>
        <dbReference type="Pfam" id="PF01435"/>
    </source>
</evidence>
<evidence type="ECO:0000313" key="8">
    <source>
        <dbReference type="EMBL" id="BBE16841.1"/>
    </source>
</evidence>
<evidence type="ECO:0000256" key="4">
    <source>
        <dbReference type="ARBA" id="ARBA00022833"/>
    </source>
</evidence>
<dbReference type="GO" id="GO:0051603">
    <property type="term" value="P:proteolysis involved in protein catabolic process"/>
    <property type="evidence" value="ECO:0007669"/>
    <property type="project" value="TreeGrafter"/>
</dbReference>
<dbReference type="EMBL" id="AP018694">
    <property type="protein sequence ID" value="BBE16841.1"/>
    <property type="molecule type" value="Genomic_DNA"/>
</dbReference>
<keyword evidence="2" id="KW-0479">Metal-binding</keyword>
<name>A0A5K7S5K3_9BACT</name>
<dbReference type="Proteomes" id="UP001193389">
    <property type="component" value="Chromosome"/>
</dbReference>
<comment type="similarity">
    <text evidence="6">Belongs to the peptidase M48 family.</text>
</comment>
<dbReference type="KEGG" id="anf:AQPE_0988"/>